<dbReference type="EMBL" id="JBHMAF010000040">
    <property type="protein sequence ID" value="MFB9758783.1"/>
    <property type="molecule type" value="Genomic_DNA"/>
</dbReference>
<proteinExistence type="predicted"/>
<comment type="caution">
    <text evidence="1">The sequence shown here is derived from an EMBL/GenBank/DDBJ whole genome shotgun (WGS) entry which is preliminary data.</text>
</comment>
<evidence type="ECO:0000313" key="1">
    <source>
        <dbReference type="EMBL" id="MFB9758783.1"/>
    </source>
</evidence>
<organism evidence="1 2">
    <name type="scientific">Ectobacillus funiculus</name>
    <dbReference type="NCBI Taxonomy" id="137993"/>
    <lineage>
        <taxon>Bacteria</taxon>
        <taxon>Bacillati</taxon>
        <taxon>Bacillota</taxon>
        <taxon>Bacilli</taxon>
        <taxon>Bacillales</taxon>
        <taxon>Bacillaceae</taxon>
        <taxon>Ectobacillus</taxon>
    </lineage>
</organism>
<protein>
    <submittedName>
        <fullName evidence="1">Uncharacterized protein</fullName>
    </submittedName>
</protein>
<evidence type="ECO:0000313" key="2">
    <source>
        <dbReference type="Proteomes" id="UP001589609"/>
    </source>
</evidence>
<keyword evidence="2" id="KW-1185">Reference proteome</keyword>
<sequence>MSRKLVDIYATKEKKPPKRHKDKLRHVRIPLKDEYLRHVRMIARNENKTVTDVTEELIQDILDREYIWQINVIDPDYEAAANHSVQAWLPPQAHDVLFDLATEHLSSIRHVAYSLLVHALRGKGVRA</sequence>
<gene>
    <name evidence="1" type="ORF">ACFFMS_09835</name>
</gene>
<accession>A0ABV5WEX6</accession>
<dbReference type="RefSeq" id="WP_379949065.1">
    <property type="nucleotide sequence ID" value="NZ_JBHMAF010000040.1"/>
</dbReference>
<reference evidence="1 2" key="1">
    <citation type="submission" date="2024-09" db="EMBL/GenBank/DDBJ databases">
        <authorList>
            <person name="Sun Q."/>
            <person name="Mori K."/>
        </authorList>
    </citation>
    <scope>NUCLEOTIDE SEQUENCE [LARGE SCALE GENOMIC DNA]</scope>
    <source>
        <strain evidence="1 2">JCM 11201</strain>
    </source>
</reference>
<name>A0ABV5WEX6_9BACI</name>
<dbReference type="Proteomes" id="UP001589609">
    <property type="component" value="Unassembled WGS sequence"/>
</dbReference>